<dbReference type="EMBL" id="CP007033">
    <property type="protein sequence ID" value="AHF11192.1"/>
    <property type="molecule type" value="Genomic_DNA"/>
</dbReference>
<organism evidence="1 2">
    <name type="scientific">Dehalobacter restrictus (strain DSM 9455 / PER-K23)</name>
    <dbReference type="NCBI Taxonomy" id="871738"/>
    <lineage>
        <taxon>Bacteria</taxon>
        <taxon>Bacillati</taxon>
        <taxon>Bacillota</taxon>
        <taxon>Clostridia</taxon>
        <taxon>Eubacteriales</taxon>
        <taxon>Desulfitobacteriaceae</taxon>
        <taxon>Dehalobacter</taxon>
    </lineage>
</organism>
<name>A0ABM5P8U7_DEHRP</name>
<dbReference type="SUPFAM" id="SSF53335">
    <property type="entry name" value="S-adenosyl-L-methionine-dependent methyltransferases"/>
    <property type="match status" value="1"/>
</dbReference>
<reference evidence="1 2" key="1">
    <citation type="journal article" date="2013" name="Stand. Genomic Sci.">
        <title>Complete genome sequence of Dehalobacter restrictus PER-K23(T.).</title>
        <authorList>
            <person name="Kruse T."/>
            <person name="Maillard J."/>
            <person name="Goodwin L."/>
            <person name="Woyke T."/>
            <person name="Teshima H."/>
            <person name="Bruce D."/>
            <person name="Detter C."/>
            <person name="Tapia R."/>
            <person name="Han C."/>
            <person name="Huntemann M."/>
            <person name="Wei C.L."/>
            <person name="Han J."/>
            <person name="Chen A."/>
            <person name="Kyrpides N."/>
            <person name="Szeto E."/>
            <person name="Markowitz V."/>
            <person name="Ivanova N."/>
            <person name="Pagani I."/>
            <person name="Pati A."/>
            <person name="Pitluck S."/>
            <person name="Nolan M."/>
            <person name="Holliger C."/>
            <person name="Smidt H."/>
        </authorList>
    </citation>
    <scope>NUCLEOTIDE SEQUENCE [LARGE SCALE GENOMIC DNA]</scope>
    <source>
        <strain evidence="2">DSM 9455</strain>
    </source>
</reference>
<evidence type="ECO:0000313" key="2">
    <source>
        <dbReference type="Proteomes" id="UP000018934"/>
    </source>
</evidence>
<proteinExistence type="predicted"/>
<sequence>MQNWQEKAAILVDEYVAPQGVHGKRILDAIKKIPRHLFIPEDLWSYSYDDEPLPS</sequence>
<gene>
    <name evidence="1" type="ORF">DEHRE_00795</name>
</gene>
<keyword evidence="2" id="KW-1185">Reference proteome</keyword>
<accession>A0ABM5P8U7</accession>
<dbReference type="InterPro" id="IPR029063">
    <property type="entry name" value="SAM-dependent_MTases_sf"/>
</dbReference>
<evidence type="ECO:0000313" key="1">
    <source>
        <dbReference type="EMBL" id="AHF11192.1"/>
    </source>
</evidence>
<dbReference type="Proteomes" id="UP000018934">
    <property type="component" value="Chromosome"/>
</dbReference>
<protein>
    <submittedName>
        <fullName evidence="1">Uncharacterized protein</fullName>
    </submittedName>
</protein>
<dbReference type="Gene3D" id="3.40.50.150">
    <property type="entry name" value="Vaccinia Virus protein VP39"/>
    <property type="match status" value="1"/>
</dbReference>
<dbReference type="RefSeq" id="WP_242836997.1">
    <property type="nucleotide sequence ID" value="NZ_CP007033.1"/>
</dbReference>